<evidence type="ECO:0000313" key="3">
    <source>
        <dbReference type="EMBL" id="UWX97049.1"/>
    </source>
</evidence>
<name>A0ABY5YRY6_9MICC</name>
<sequence length="223" mass="22279">MIPNRTQHPLHQPSARPLAGIALAVVIAAAVSGCGAQPGDGGTAAPSPSAAVSTDTASPSPSPSASSGTATPAAPATPGSDPAMTSDEFTTGLLQLHDRLKHDLGDRYADAWVDGGVLHVAVTDPSAEAKVRDAGAVPVTVAFNAAELLQARTQVQTWIAGKPVPRVEMHSISASGRTGAVIVTVPAEQVPALQAAADEQSPAGKVPVIVEESAGMATPLSTN</sequence>
<feature type="signal peptide" evidence="2">
    <location>
        <begin position="1"/>
        <end position="36"/>
    </location>
</feature>
<dbReference type="RefSeq" id="WP_260652310.1">
    <property type="nucleotide sequence ID" value="NZ_CP104275.1"/>
</dbReference>
<feature type="region of interest" description="Disordered" evidence="1">
    <location>
        <begin position="37"/>
        <end position="87"/>
    </location>
</feature>
<dbReference type="Gene3D" id="3.30.300.50">
    <property type="match status" value="1"/>
</dbReference>
<feature type="chain" id="PRO_5045189541" description="Lipoprotein" evidence="2">
    <location>
        <begin position="37"/>
        <end position="223"/>
    </location>
</feature>
<feature type="compositionally biased region" description="Low complexity" evidence="1">
    <location>
        <begin position="43"/>
        <end position="83"/>
    </location>
</feature>
<keyword evidence="2" id="KW-0732">Signal</keyword>
<reference evidence="3" key="1">
    <citation type="submission" date="2022-09" db="EMBL/GenBank/DDBJ databases">
        <title>Novel species in genus Arthrobacter.</title>
        <authorList>
            <person name="Liu Y."/>
        </authorList>
    </citation>
    <scope>NUCLEOTIDE SEQUENCE</scope>
    <source>
        <strain evidence="3">Zg-Y815</strain>
    </source>
</reference>
<evidence type="ECO:0000256" key="2">
    <source>
        <dbReference type="SAM" id="SignalP"/>
    </source>
</evidence>
<dbReference type="EMBL" id="CP104275">
    <property type="protein sequence ID" value="UWX97049.1"/>
    <property type="molecule type" value="Genomic_DNA"/>
</dbReference>
<accession>A0ABY5YRY6</accession>
<keyword evidence="4" id="KW-1185">Reference proteome</keyword>
<dbReference type="PROSITE" id="PS51257">
    <property type="entry name" value="PROKAR_LIPOPROTEIN"/>
    <property type="match status" value="1"/>
</dbReference>
<gene>
    <name evidence="3" type="ORF">N2K95_15710</name>
</gene>
<evidence type="ECO:0000313" key="4">
    <source>
        <dbReference type="Proteomes" id="UP001059859"/>
    </source>
</evidence>
<dbReference type="InterPro" id="IPR035070">
    <property type="entry name" value="Streptogrisin_prodomain"/>
</dbReference>
<dbReference type="Proteomes" id="UP001059859">
    <property type="component" value="Chromosome"/>
</dbReference>
<evidence type="ECO:0000256" key="1">
    <source>
        <dbReference type="SAM" id="MobiDB-lite"/>
    </source>
</evidence>
<proteinExistence type="predicted"/>
<organism evidence="3 4">
    <name type="scientific">Arthrobacter zhaoxinii</name>
    <dbReference type="NCBI Taxonomy" id="2964616"/>
    <lineage>
        <taxon>Bacteria</taxon>
        <taxon>Bacillati</taxon>
        <taxon>Actinomycetota</taxon>
        <taxon>Actinomycetes</taxon>
        <taxon>Micrococcales</taxon>
        <taxon>Micrococcaceae</taxon>
        <taxon>Arthrobacter</taxon>
    </lineage>
</organism>
<protein>
    <recommendedName>
        <fullName evidence="5">Lipoprotein</fullName>
    </recommendedName>
</protein>
<evidence type="ECO:0008006" key="5">
    <source>
        <dbReference type="Google" id="ProtNLM"/>
    </source>
</evidence>